<keyword evidence="3" id="KW-1185">Reference proteome</keyword>
<reference evidence="3" key="1">
    <citation type="journal article" date="2019" name="Int. J. Syst. Evol. Microbiol.">
        <title>The Global Catalogue of Microorganisms (GCM) 10K type strain sequencing project: providing services to taxonomists for standard genome sequencing and annotation.</title>
        <authorList>
            <consortium name="The Broad Institute Genomics Platform"/>
            <consortium name="The Broad Institute Genome Sequencing Center for Infectious Disease"/>
            <person name="Wu L."/>
            <person name="Ma J."/>
        </authorList>
    </citation>
    <scope>NUCLEOTIDE SEQUENCE [LARGE SCALE GENOMIC DNA]</scope>
    <source>
        <strain evidence="3">JCM 30346</strain>
    </source>
</reference>
<gene>
    <name evidence="2" type="ORF">ACFP1K_25845</name>
</gene>
<feature type="region of interest" description="Disordered" evidence="1">
    <location>
        <begin position="94"/>
        <end position="122"/>
    </location>
</feature>
<evidence type="ECO:0000256" key="1">
    <source>
        <dbReference type="SAM" id="MobiDB-lite"/>
    </source>
</evidence>
<comment type="caution">
    <text evidence="2">The sequence shown here is derived from an EMBL/GenBank/DDBJ whole genome shotgun (WGS) entry which is preliminary data.</text>
</comment>
<dbReference type="EMBL" id="JBHSRF010000045">
    <property type="protein sequence ID" value="MFC6084608.1"/>
    <property type="molecule type" value="Genomic_DNA"/>
</dbReference>
<evidence type="ECO:0000313" key="3">
    <source>
        <dbReference type="Proteomes" id="UP001596137"/>
    </source>
</evidence>
<sequence>MPGRMTPPGSWADVCALYERLRQLSRETGRLGEWKSLTEAAARGTDTLDEWRSLCAEIAAHGDWYGTYVIRDPGAGSTSPAPYTCPARHRCSRRAPADRTGRAPRCGLAGLPMSSPPDGDGS</sequence>
<protein>
    <submittedName>
        <fullName evidence="2">Uncharacterized protein</fullName>
    </submittedName>
</protein>
<proteinExistence type="predicted"/>
<dbReference type="Proteomes" id="UP001596137">
    <property type="component" value="Unassembled WGS sequence"/>
</dbReference>
<name>A0ABW1NNP9_9ACTN</name>
<organism evidence="2 3">
    <name type="scientific">Sphaerisporangium aureirubrum</name>
    <dbReference type="NCBI Taxonomy" id="1544736"/>
    <lineage>
        <taxon>Bacteria</taxon>
        <taxon>Bacillati</taxon>
        <taxon>Actinomycetota</taxon>
        <taxon>Actinomycetes</taxon>
        <taxon>Streptosporangiales</taxon>
        <taxon>Streptosporangiaceae</taxon>
        <taxon>Sphaerisporangium</taxon>
    </lineage>
</organism>
<dbReference type="RefSeq" id="WP_380757846.1">
    <property type="nucleotide sequence ID" value="NZ_JBHSRF010000045.1"/>
</dbReference>
<evidence type="ECO:0000313" key="2">
    <source>
        <dbReference type="EMBL" id="MFC6084608.1"/>
    </source>
</evidence>
<accession>A0ABW1NNP9</accession>